<comment type="subcellular location">
    <subcellularLocation>
        <location evidence="1">Chromosome</location>
    </subcellularLocation>
</comment>
<dbReference type="InterPro" id="IPR027165">
    <property type="entry name" value="CND3"/>
</dbReference>
<dbReference type="GO" id="GO:0007076">
    <property type="term" value="P:mitotic chromosome condensation"/>
    <property type="evidence" value="ECO:0007669"/>
    <property type="project" value="InterPro"/>
</dbReference>
<evidence type="ECO:0000256" key="1">
    <source>
        <dbReference type="ARBA" id="ARBA00004286"/>
    </source>
</evidence>
<organism evidence="10 11">
    <name type="scientific">Larimichthys crocea</name>
    <name type="common">Large yellow croaker</name>
    <name type="synonym">Pseudosciaena crocea</name>
    <dbReference type="NCBI Taxonomy" id="215358"/>
    <lineage>
        <taxon>Eukaryota</taxon>
        <taxon>Metazoa</taxon>
        <taxon>Chordata</taxon>
        <taxon>Craniata</taxon>
        <taxon>Vertebrata</taxon>
        <taxon>Euteleostomi</taxon>
        <taxon>Actinopterygii</taxon>
        <taxon>Neopterygii</taxon>
        <taxon>Teleostei</taxon>
        <taxon>Neoteleostei</taxon>
        <taxon>Acanthomorphata</taxon>
        <taxon>Eupercaria</taxon>
        <taxon>Sciaenidae</taxon>
        <taxon>Larimichthys</taxon>
    </lineage>
</organism>
<feature type="domain" description="Nuclear condensin complex subunit 3 C-terminal" evidence="9">
    <location>
        <begin position="15"/>
        <end position="74"/>
    </location>
</feature>
<dbReference type="PANTHER" id="PTHR14418">
    <property type="entry name" value="CONDENSIN COMPLEX SUBUNIT 3-RELATED"/>
    <property type="match status" value="1"/>
</dbReference>
<evidence type="ECO:0000256" key="7">
    <source>
        <dbReference type="SAM" id="MobiDB-lite"/>
    </source>
</evidence>
<evidence type="ECO:0000256" key="2">
    <source>
        <dbReference type="ARBA" id="ARBA00022454"/>
    </source>
</evidence>
<dbReference type="InterPro" id="IPR025977">
    <property type="entry name" value="Cnd3_C"/>
</dbReference>
<comment type="caution">
    <text evidence="10">The sequence shown here is derived from an EMBL/GenBank/DDBJ whole genome shotgun (WGS) entry which is preliminary data.</text>
</comment>
<dbReference type="AlphaFoldDB" id="A0A6G0J9D8"/>
<feature type="chain" id="PRO_5026356243" evidence="8">
    <location>
        <begin position="18"/>
        <end position="215"/>
    </location>
</feature>
<evidence type="ECO:0000256" key="4">
    <source>
        <dbReference type="ARBA" id="ARBA00022776"/>
    </source>
</evidence>
<feature type="region of interest" description="Disordered" evidence="7">
    <location>
        <begin position="132"/>
        <end position="192"/>
    </location>
</feature>
<dbReference type="GO" id="GO:0005737">
    <property type="term" value="C:cytoplasm"/>
    <property type="evidence" value="ECO:0007669"/>
    <property type="project" value="TreeGrafter"/>
</dbReference>
<gene>
    <name evidence="10" type="ORF">D5F01_LYC00287</name>
</gene>
<dbReference type="Proteomes" id="UP000424527">
    <property type="component" value="Unassembled WGS sequence"/>
</dbReference>
<evidence type="ECO:0000259" key="9">
    <source>
        <dbReference type="Pfam" id="PF12719"/>
    </source>
</evidence>
<dbReference type="EMBL" id="REGW02000001">
    <property type="protein sequence ID" value="KAE8300151.1"/>
    <property type="molecule type" value="Genomic_DNA"/>
</dbReference>
<protein>
    <submittedName>
        <fullName evidence="10">Condensin complex subunit 3</fullName>
    </submittedName>
</protein>
<accession>A0A6G0J9D8</accession>
<keyword evidence="4" id="KW-0498">Mitosis</keyword>
<evidence type="ECO:0000256" key="6">
    <source>
        <dbReference type="ARBA" id="ARBA00023306"/>
    </source>
</evidence>
<keyword evidence="2" id="KW-0158">Chromosome</keyword>
<proteinExistence type="predicted"/>
<dbReference type="GO" id="GO:0051301">
    <property type="term" value="P:cell division"/>
    <property type="evidence" value="ECO:0007669"/>
    <property type="project" value="UniProtKB-KW"/>
</dbReference>
<dbReference type="GO" id="GO:0000796">
    <property type="term" value="C:condensin complex"/>
    <property type="evidence" value="ECO:0007669"/>
    <property type="project" value="InterPro"/>
</dbReference>
<evidence type="ECO:0000256" key="3">
    <source>
        <dbReference type="ARBA" id="ARBA00022618"/>
    </source>
</evidence>
<dbReference type="GO" id="GO:0000793">
    <property type="term" value="C:condensed chromosome"/>
    <property type="evidence" value="ECO:0007669"/>
    <property type="project" value="TreeGrafter"/>
</dbReference>
<feature type="signal peptide" evidence="8">
    <location>
        <begin position="1"/>
        <end position="17"/>
    </location>
</feature>
<feature type="compositionally biased region" description="Basic residues" evidence="7">
    <location>
        <begin position="144"/>
        <end position="153"/>
    </location>
</feature>
<keyword evidence="6" id="KW-0131">Cell cycle</keyword>
<reference evidence="10 11" key="1">
    <citation type="submission" date="2019-07" db="EMBL/GenBank/DDBJ databases">
        <title>Chromosome genome assembly for large yellow croaker.</title>
        <authorList>
            <person name="Xiao S."/>
        </authorList>
    </citation>
    <scope>NUCLEOTIDE SEQUENCE [LARGE SCALE GENOMIC DNA]</scope>
    <source>
        <strain evidence="10">JMULYC20181020</strain>
        <tissue evidence="10">Muscle</tissue>
    </source>
</reference>
<sequence length="215" mass="23966">MPRPPLHWLRWILTTWSELLVELTRPSALIKPSTNTEEVCVHDYIAVRMCGEMLKDPTAPEVRLYAKTLSNLELSRDETVKKDLLTLLQQLAQVVKDRVCLRALEKMIDQLVDSKEQAELLSASALQPLDVNADEAATDDPSKSAKRAKRGQRKVCAAKGGRKSSRRAESSEESDGENVPESVPVVRPSRRAKTAALEKTKLDLNTLINQEANVS</sequence>
<evidence type="ECO:0000313" key="10">
    <source>
        <dbReference type="EMBL" id="KAE8300151.1"/>
    </source>
</evidence>
<evidence type="ECO:0000313" key="11">
    <source>
        <dbReference type="Proteomes" id="UP000424527"/>
    </source>
</evidence>
<evidence type="ECO:0000256" key="8">
    <source>
        <dbReference type="SAM" id="SignalP"/>
    </source>
</evidence>
<keyword evidence="8" id="KW-0732">Signal</keyword>
<name>A0A6G0J9D8_LARCR</name>
<evidence type="ECO:0000256" key="5">
    <source>
        <dbReference type="ARBA" id="ARBA00023067"/>
    </source>
</evidence>
<keyword evidence="11" id="KW-1185">Reference proteome</keyword>
<keyword evidence="5" id="KW-0226">DNA condensation</keyword>
<dbReference type="Pfam" id="PF12719">
    <property type="entry name" value="Cnd3"/>
    <property type="match status" value="1"/>
</dbReference>
<dbReference type="PANTHER" id="PTHR14418:SF5">
    <property type="entry name" value="CONDENSIN COMPLEX SUBUNIT 3"/>
    <property type="match status" value="1"/>
</dbReference>
<keyword evidence="3" id="KW-0132">Cell division</keyword>